<evidence type="ECO:0000256" key="3">
    <source>
        <dbReference type="ARBA" id="ARBA00022827"/>
    </source>
</evidence>
<dbReference type="InterPro" id="IPR023753">
    <property type="entry name" value="FAD/NAD-binding_dom"/>
</dbReference>
<dbReference type="PRINTS" id="PR00368">
    <property type="entry name" value="FADPNR"/>
</dbReference>
<dbReference type="EMBL" id="JACIJM010000007">
    <property type="protein sequence ID" value="MBB5723018.1"/>
    <property type="molecule type" value="Genomic_DNA"/>
</dbReference>
<dbReference type="AlphaFoldDB" id="A0A7W9BM20"/>
<dbReference type="SUPFAM" id="SSF51905">
    <property type="entry name" value="FAD/NAD(P)-binding domain"/>
    <property type="match status" value="2"/>
</dbReference>
<dbReference type="InterPro" id="IPR036188">
    <property type="entry name" value="FAD/NAD-bd_sf"/>
</dbReference>
<dbReference type="PANTHER" id="PTHR43557:SF2">
    <property type="entry name" value="RIESKE DOMAIN-CONTAINING PROTEIN-RELATED"/>
    <property type="match status" value="1"/>
</dbReference>
<dbReference type="InterPro" id="IPR050446">
    <property type="entry name" value="FAD-oxidoreductase/Apoptosis"/>
</dbReference>
<gene>
    <name evidence="7" type="ORF">FHS72_002654</name>
</gene>
<evidence type="ECO:0000259" key="6">
    <source>
        <dbReference type="Pfam" id="PF14759"/>
    </source>
</evidence>
<keyword evidence="7" id="KW-0223">Dioxygenase</keyword>
<dbReference type="SUPFAM" id="SSF55424">
    <property type="entry name" value="FAD/NAD-linked reductases, dimerisation (C-terminal) domain"/>
    <property type="match status" value="1"/>
</dbReference>
<evidence type="ECO:0000256" key="1">
    <source>
        <dbReference type="ARBA" id="ARBA00001974"/>
    </source>
</evidence>
<dbReference type="InterPro" id="IPR016156">
    <property type="entry name" value="FAD/NAD-linked_Rdtase_dimer_sf"/>
</dbReference>
<keyword evidence="3" id="KW-0274">FAD</keyword>
<evidence type="ECO:0000256" key="2">
    <source>
        <dbReference type="ARBA" id="ARBA00022630"/>
    </source>
</evidence>
<comment type="caution">
    <text evidence="7">The sequence shown here is derived from an EMBL/GenBank/DDBJ whole genome shotgun (WGS) entry which is preliminary data.</text>
</comment>
<evidence type="ECO:0000256" key="4">
    <source>
        <dbReference type="ARBA" id="ARBA00023002"/>
    </source>
</evidence>
<dbReference type="GO" id="GO:0008860">
    <property type="term" value="F:ferredoxin-NAD+ reductase activity"/>
    <property type="evidence" value="ECO:0007669"/>
    <property type="project" value="UniProtKB-EC"/>
</dbReference>
<dbReference type="PANTHER" id="PTHR43557">
    <property type="entry name" value="APOPTOSIS-INDUCING FACTOR 1"/>
    <property type="match status" value="1"/>
</dbReference>
<protein>
    <submittedName>
        <fullName evidence="7">3-phenylpropionate/trans-cinnamate dioxygenase ferredoxin reductase subunit</fullName>
        <ecNumber evidence="7">1.18.1.3</ecNumber>
    </submittedName>
</protein>
<comment type="cofactor">
    <cofactor evidence="1">
        <name>FAD</name>
        <dbReference type="ChEBI" id="CHEBI:57692"/>
    </cofactor>
</comment>
<accession>A0A7W9BM20</accession>
<keyword evidence="4 7" id="KW-0560">Oxidoreductase</keyword>
<organism evidence="7 8">
    <name type="scientific">Yoonia ponticola</name>
    <dbReference type="NCBI Taxonomy" id="1524255"/>
    <lineage>
        <taxon>Bacteria</taxon>
        <taxon>Pseudomonadati</taxon>
        <taxon>Pseudomonadota</taxon>
        <taxon>Alphaproteobacteria</taxon>
        <taxon>Rhodobacterales</taxon>
        <taxon>Paracoccaceae</taxon>
        <taxon>Yoonia</taxon>
    </lineage>
</organism>
<sequence length="402" mass="42334">MSHVVVIGAGQAGSSCVAKLRTDGFDGEITLVGGEPVPPYQRPPLSKAYLLGEMAEERLYLRPASFYADNDITLRLSTRATAIDPSAKTVTLENTEVLSYDHLVLTTGARPRTLPSAIGGDLNNVFSVRDLADADAMAPAFASGKKALIIGGGYIGLEAAAVAAKRGVDVTLVEMSERILQRVAAPQTSDYFRALHTAHGVKVLEGIGLDRLVGNDTVTGAVLNDGTEIPVDFAVVGVGITPATILAEAAGLTINNGIATNAMGQTSNPAIWAAGDCASAPLNGQQVRIESVGNAIDHAEIVAKNIIGAATPYVPTPWFWSDQYDCKLQIAGLNAGYDAVYARVTGDARSHWYYKGNQLIAVDAMNDARNYMIGKRLIEAGKSPAPNQITDPDTDMKALLKA</sequence>
<keyword evidence="2" id="KW-0285">Flavoprotein</keyword>
<dbReference type="GO" id="GO:0016651">
    <property type="term" value="F:oxidoreductase activity, acting on NAD(P)H"/>
    <property type="evidence" value="ECO:0007669"/>
    <property type="project" value="TreeGrafter"/>
</dbReference>
<reference evidence="7 8" key="1">
    <citation type="submission" date="2020-08" db="EMBL/GenBank/DDBJ databases">
        <title>Genomic Encyclopedia of Type Strains, Phase IV (KMG-IV): sequencing the most valuable type-strain genomes for metagenomic binning, comparative biology and taxonomic classification.</title>
        <authorList>
            <person name="Goeker M."/>
        </authorList>
    </citation>
    <scope>NUCLEOTIDE SEQUENCE [LARGE SCALE GENOMIC DNA]</scope>
    <source>
        <strain evidence="7 8">DSM 101064</strain>
    </source>
</reference>
<keyword evidence="8" id="KW-1185">Reference proteome</keyword>
<feature type="domain" description="FAD/NAD(P)-binding" evidence="5">
    <location>
        <begin position="3"/>
        <end position="299"/>
    </location>
</feature>
<dbReference type="InterPro" id="IPR028202">
    <property type="entry name" value="Reductase_C"/>
</dbReference>
<dbReference type="PRINTS" id="PR00411">
    <property type="entry name" value="PNDRDTASEI"/>
</dbReference>
<feature type="domain" description="Reductase C-terminal" evidence="6">
    <location>
        <begin position="318"/>
        <end position="400"/>
    </location>
</feature>
<proteinExistence type="predicted"/>
<dbReference type="Gene3D" id="3.30.390.30">
    <property type="match status" value="1"/>
</dbReference>
<evidence type="ECO:0000313" key="7">
    <source>
        <dbReference type="EMBL" id="MBB5723018.1"/>
    </source>
</evidence>
<dbReference type="Proteomes" id="UP000535415">
    <property type="component" value="Unassembled WGS sequence"/>
</dbReference>
<dbReference type="Pfam" id="PF07992">
    <property type="entry name" value="Pyr_redox_2"/>
    <property type="match status" value="1"/>
</dbReference>
<evidence type="ECO:0000313" key="8">
    <source>
        <dbReference type="Proteomes" id="UP000535415"/>
    </source>
</evidence>
<dbReference type="GO" id="GO:0005737">
    <property type="term" value="C:cytoplasm"/>
    <property type="evidence" value="ECO:0007669"/>
    <property type="project" value="TreeGrafter"/>
</dbReference>
<name>A0A7W9BM20_9RHOB</name>
<dbReference type="GO" id="GO:0051213">
    <property type="term" value="F:dioxygenase activity"/>
    <property type="evidence" value="ECO:0007669"/>
    <property type="project" value="UniProtKB-KW"/>
</dbReference>
<dbReference type="Gene3D" id="3.50.50.60">
    <property type="entry name" value="FAD/NAD(P)-binding domain"/>
    <property type="match status" value="2"/>
</dbReference>
<dbReference type="EC" id="1.18.1.3" evidence="7"/>
<dbReference type="RefSeq" id="WP_183529838.1">
    <property type="nucleotide sequence ID" value="NZ_JACIJM010000007.1"/>
</dbReference>
<dbReference type="Pfam" id="PF14759">
    <property type="entry name" value="Reductase_C"/>
    <property type="match status" value="1"/>
</dbReference>
<evidence type="ECO:0000259" key="5">
    <source>
        <dbReference type="Pfam" id="PF07992"/>
    </source>
</evidence>